<accession>A0A820HQV6</accession>
<comment type="caution">
    <text evidence="1">The sequence shown here is derived from an EMBL/GenBank/DDBJ whole genome shotgun (WGS) entry which is preliminary data.</text>
</comment>
<organism evidence="1 2">
    <name type="scientific">Rotaria magnacalcarata</name>
    <dbReference type="NCBI Taxonomy" id="392030"/>
    <lineage>
        <taxon>Eukaryota</taxon>
        <taxon>Metazoa</taxon>
        <taxon>Spiralia</taxon>
        <taxon>Gnathifera</taxon>
        <taxon>Rotifera</taxon>
        <taxon>Eurotatoria</taxon>
        <taxon>Bdelloidea</taxon>
        <taxon>Philodinida</taxon>
        <taxon>Philodinidae</taxon>
        <taxon>Rotaria</taxon>
    </lineage>
</organism>
<dbReference type="EMBL" id="CAJOBG010014028">
    <property type="protein sequence ID" value="CAF4297042.1"/>
    <property type="molecule type" value="Genomic_DNA"/>
</dbReference>
<evidence type="ECO:0000313" key="1">
    <source>
        <dbReference type="EMBL" id="CAF4297042.1"/>
    </source>
</evidence>
<evidence type="ECO:0000313" key="2">
    <source>
        <dbReference type="Proteomes" id="UP000663866"/>
    </source>
</evidence>
<reference evidence="1" key="1">
    <citation type="submission" date="2021-02" db="EMBL/GenBank/DDBJ databases">
        <authorList>
            <person name="Nowell W R."/>
        </authorList>
    </citation>
    <scope>NUCLEOTIDE SEQUENCE</scope>
</reference>
<dbReference type="AlphaFoldDB" id="A0A820HQV6"/>
<name>A0A820HQV6_9BILA</name>
<dbReference type="Proteomes" id="UP000663866">
    <property type="component" value="Unassembled WGS sequence"/>
</dbReference>
<protein>
    <submittedName>
        <fullName evidence="1">Uncharacterized protein</fullName>
    </submittedName>
</protein>
<feature type="non-terminal residue" evidence="1">
    <location>
        <position position="56"/>
    </location>
</feature>
<sequence>MPSATDITANCNACVRQRINNITRLNTARKLAAIPLRIPLNTAAPSNATKRIFVKS</sequence>
<keyword evidence="2" id="KW-1185">Reference proteome</keyword>
<gene>
    <name evidence="1" type="ORF">OVN521_LOCUS31159</name>
</gene>
<proteinExistence type="predicted"/>